<dbReference type="CDD" id="cd00211">
    <property type="entry name" value="PTS_IIA_fru"/>
    <property type="match status" value="1"/>
</dbReference>
<dbReference type="InterPro" id="IPR002178">
    <property type="entry name" value="PTS_EIIA_type-2_dom"/>
</dbReference>
<keyword evidence="2" id="KW-0597">Phosphoprotein</keyword>
<dbReference type="SUPFAM" id="SSF55804">
    <property type="entry name" value="Phoshotransferase/anion transport protein"/>
    <property type="match status" value="1"/>
</dbReference>
<evidence type="ECO:0000256" key="5">
    <source>
        <dbReference type="ARBA" id="ARBA00022683"/>
    </source>
</evidence>
<dbReference type="InterPro" id="IPR004715">
    <property type="entry name" value="PTS_IIA_fruc"/>
</dbReference>
<dbReference type="RefSeq" id="WP_274261171.1">
    <property type="nucleotide sequence ID" value="NZ_CP117884.1"/>
</dbReference>
<gene>
    <name evidence="7" type="ORF">PQ472_02825</name>
</gene>
<evidence type="ECO:0000313" key="8">
    <source>
        <dbReference type="Proteomes" id="UP001220377"/>
    </source>
</evidence>
<name>A0ABY7WSP6_9LACO</name>
<proteinExistence type="predicted"/>
<dbReference type="Gene3D" id="3.40.930.10">
    <property type="entry name" value="Mannitol-specific EII, Chain A"/>
    <property type="match status" value="1"/>
</dbReference>
<evidence type="ECO:0000256" key="3">
    <source>
        <dbReference type="ARBA" id="ARBA00022597"/>
    </source>
</evidence>
<dbReference type="PANTHER" id="PTHR47738">
    <property type="entry name" value="PTS SYSTEM FRUCTOSE-LIKE EIIA COMPONENT-RELATED"/>
    <property type="match status" value="1"/>
</dbReference>
<dbReference type="PROSITE" id="PS00372">
    <property type="entry name" value="PTS_EIIA_TYPE_2_HIS"/>
    <property type="match status" value="1"/>
</dbReference>
<keyword evidence="3" id="KW-0762">Sugar transport</keyword>
<evidence type="ECO:0000313" key="7">
    <source>
        <dbReference type="EMBL" id="WDF83187.1"/>
    </source>
</evidence>
<reference evidence="7 8" key="1">
    <citation type="submission" date="2023-02" db="EMBL/GenBank/DDBJ databases">
        <title>Genome sequence of Lacticaseibacillus sp. KACC 23028.</title>
        <authorList>
            <person name="Kim S."/>
            <person name="Heo J."/>
            <person name="Kwon S.-W."/>
        </authorList>
    </citation>
    <scope>NUCLEOTIDE SEQUENCE [LARGE SCALE GENOMIC DNA]</scope>
    <source>
        <strain evidence="7 8">KACC 23028</strain>
    </source>
</reference>
<organism evidence="7 8">
    <name type="scientific">Lacticaseibacillus pabuli</name>
    <dbReference type="NCBI Taxonomy" id="3025672"/>
    <lineage>
        <taxon>Bacteria</taxon>
        <taxon>Bacillati</taxon>
        <taxon>Bacillota</taxon>
        <taxon>Bacilli</taxon>
        <taxon>Lactobacillales</taxon>
        <taxon>Lactobacillaceae</taxon>
        <taxon>Lacticaseibacillus</taxon>
    </lineage>
</organism>
<dbReference type="EMBL" id="CP117884">
    <property type="protein sequence ID" value="WDF83187.1"/>
    <property type="molecule type" value="Genomic_DNA"/>
</dbReference>
<evidence type="ECO:0000256" key="2">
    <source>
        <dbReference type="ARBA" id="ARBA00022553"/>
    </source>
</evidence>
<dbReference type="PANTHER" id="PTHR47738:SF2">
    <property type="entry name" value="PTS SYSTEM FRUCTOSE-LIKE EIIA COMPONENT"/>
    <property type="match status" value="1"/>
</dbReference>
<dbReference type="Proteomes" id="UP001220377">
    <property type="component" value="Chromosome"/>
</dbReference>
<dbReference type="NCBIfam" id="TIGR00848">
    <property type="entry name" value="fruA"/>
    <property type="match status" value="1"/>
</dbReference>
<evidence type="ECO:0000259" key="6">
    <source>
        <dbReference type="PROSITE" id="PS51094"/>
    </source>
</evidence>
<dbReference type="GO" id="GO:0016740">
    <property type="term" value="F:transferase activity"/>
    <property type="evidence" value="ECO:0007669"/>
    <property type="project" value="UniProtKB-KW"/>
</dbReference>
<keyword evidence="8" id="KW-1185">Reference proteome</keyword>
<dbReference type="InterPro" id="IPR051541">
    <property type="entry name" value="PTS_SugarTrans_NitroReg"/>
</dbReference>
<feature type="domain" description="PTS EIIA type-2" evidence="6">
    <location>
        <begin position="7"/>
        <end position="152"/>
    </location>
</feature>
<dbReference type="InterPro" id="IPR016152">
    <property type="entry name" value="PTrfase/Anion_transptr"/>
</dbReference>
<evidence type="ECO:0000256" key="1">
    <source>
        <dbReference type="ARBA" id="ARBA00022448"/>
    </source>
</evidence>
<accession>A0ABY7WSP6</accession>
<dbReference type="EC" id="2.7.1.202" evidence="7"/>
<keyword evidence="5" id="KW-0598">Phosphotransferase system</keyword>
<protein>
    <submittedName>
        <fullName evidence="7">Fructose PTS transporter subunit IIA</fullName>
        <ecNumber evidence="7">2.7.1.202</ecNumber>
    </submittedName>
</protein>
<sequence>MNDTNAQFLSENNIVLDLAATSQAEAVATLAKVLERNGNISDADTFTSDVLKREAMTTTGIGHNIAIPHGKSDSVKQASLVFAKNKYPLEWHALDGSPVNIIFLMAVSAGDAGKDHLRMLANLAGRLMDDDFVEAIKAENDPAKILAIFNED</sequence>
<evidence type="ECO:0000256" key="4">
    <source>
        <dbReference type="ARBA" id="ARBA00022679"/>
    </source>
</evidence>
<dbReference type="Pfam" id="PF00359">
    <property type="entry name" value="PTS_EIIA_2"/>
    <property type="match status" value="1"/>
</dbReference>
<dbReference type="PROSITE" id="PS51094">
    <property type="entry name" value="PTS_EIIA_TYPE_2"/>
    <property type="match status" value="1"/>
</dbReference>
<keyword evidence="4 7" id="KW-0808">Transferase</keyword>
<keyword evidence="1" id="KW-0813">Transport</keyword>